<dbReference type="InterPro" id="IPR019734">
    <property type="entry name" value="TPR_rpt"/>
</dbReference>
<dbReference type="Pfam" id="PF14559">
    <property type="entry name" value="TPR_19"/>
    <property type="match status" value="1"/>
</dbReference>
<dbReference type="SUPFAM" id="SSF48452">
    <property type="entry name" value="TPR-like"/>
    <property type="match status" value="1"/>
</dbReference>
<reference evidence="3" key="1">
    <citation type="submission" date="2016-11" db="EMBL/GenBank/DDBJ databases">
        <authorList>
            <person name="Varghese N."/>
            <person name="Submissions S."/>
        </authorList>
    </citation>
    <scope>NUCLEOTIDE SEQUENCE [LARGE SCALE GENOMIC DNA]</scope>
    <source>
        <strain evidence="3">DSM 19978</strain>
    </source>
</reference>
<dbReference type="Gene3D" id="2.20.110.10">
    <property type="entry name" value="Histone H3 K4-specific methyltransferase SET7/9 N-terminal domain"/>
    <property type="match status" value="4"/>
</dbReference>
<keyword evidence="3" id="KW-1185">Reference proteome</keyword>
<keyword evidence="1" id="KW-0802">TPR repeat</keyword>
<dbReference type="EMBL" id="FQWB01000005">
    <property type="protein sequence ID" value="SHG65203.1"/>
    <property type="molecule type" value="Genomic_DNA"/>
</dbReference>
<dbReference type="PANTHER" id="PTHR12558">
    <property type="entry name" value="CELL DIVISION CYCLE 16,23,27"/>
    <property type="match status" value="1"/>
</dbReference>
<accession>A0A1M5LLI0</accession>
<dbReference type="Pfam" id="PF07661">
    <property type="entry name" value="MORN_2"/>
    <property type="match status" value="4"/>
</dbReference>
<dbReference type="PANTHER" id="PTHR12558:SF13">
    <property type="entry name" value="CELL DIVISION CYCLE PROTEIN 27 HOMOLOG"/>
    <property type="match status" value="1"/>
</dbReference>
<feature type="repeat" description="TPR" evidence="1">
    <location>
        <begin position="28"/>
        <end position="61"/>
    </location>
</feature>
<evidence type="ECO:0000313" key="2">
    <source>
        <dbReference type="EMBL" id="SHG65203.1"/>
    </source>
</evidence>
<feature type="repeat" description="TPR" evidence="1">
    <location>
        <begin position="98"/>
        <end position="131"/>
    </location>
</feature>
<dbReference type="PROSITE" id="PS50005">
    <property type="entry name" value="TPR"/>
    <property type="match status" value="3"/>
</dbReference>
<gene>
    <name evidence="2" type="ORF">SAMN05443549_105236</name>
</gene>
<dbReference type="SMART" id="SM00028">
    <property type="entry name" value="TPR"/>
    <property type="match status" value="3"/>
</dbReference>
<dbReference type="STRING" id="468056.SAMN05443549_105236"/>
<sequence length="1084" mass="124310">MKKLLFALFIGYFSSSYSQTDYSFVYNNDLILKKGISLYEEKKYAEAIKEYEKISKVDPKYLDAQYEKAMALSALEKKEELKAFFEDLYAKKLMPEFPTLYTLYGNFLSDQKEYDQAEKTFKEGEKYLPNSSNFLYNLAILYIRKEESQKAVDVLERIITNDPNHSSSHYLLGAIALDNGKIVEASLAMMSYLAIAPNGRHAEKAITNLNAKYGQNYLGENKIVFSKSGDNFEEMEVILRNQLPLKSAYKVKSEIDDVIIRQIQAIAEYSLEHKMGNGFFETMYIPWIKDMMEKQRFEAYSYYILQSMEEKIGKKLSSKKKLMIDFNDNYILAGFWDSFGKRKLDHFGTQQEVIVSIKNMVPYLIGQQINGKSEGKYKYLNGDGNLAGELNFKNNELDGYQKYFDAKGILNEEKSFKNGKVDGTRTAYYPNGLKSVVENYADGVLNGLGTSYYVNGGKQCEVNFVKGERDGKLTCLYPNGSIKSEANYVNGKLNGLFSRYNEVGDIVETYTCVNDLIDGKYLEYYDGKLVKSEADYANGKIKDSYKTYYSNGTLEKESTYEGGKIKKLVFYFSNGKKSSESFYNDKEELEAYNYFDSNGNKYFEEKYKSGELKSAVQYLKNNPKPVEISLSSKPFTMKDFDGNQLAAGNFEKGKKTGEWNHHFISGTKRLQEFYSRGNQNGLSHDYNKNGEISSIKNYSNDTLNGLYEVYENGKLDRSYSYEKGRQNGPYKSFYTDGSLKSEGFLVNGGTNFEKLGYWQNGTISKREKYIEDVLTSYENYNSKGEKESSFDCINKTGKFTISHNNGATTITNELVNGELNGKLLEKDKFNNPLTETEFVNGQRHNGYKEYSPLGTINREITFYAGKMNGLDKIYDIVGNLRYSNENSFGDENGKLIRYYHNKSKMQECTQLNGLIEGNYTYFNQKGEPILIIGYQNNVIKYYIKKNKTGELNEKVEIIGQNADIASLYPNGKTAITIKFEKGNIEGKFAINNELGKPEYEANYSNNSLNGTRIEYYVNGNVYKKEHFKNDDFQGIQEYFKEDGKPWLTAEYKNDELHGNVLIYNEGKIITTKKYDSDELVEIIK</sequence>
<dbReference type="SUPFAM" id="SSF82185">
    <property type="entry name" value="Histone H3 K4-specific methyltransferase SET7/9 N-terminal domain"/>
    <property type="match status" value="5"/>
</dbReference>
<evidence type="ECO:0000256" key="1">
    <source>
        <dbReference type="PROSITE-ProRule" id="PRU00339"/>
    </source>
</evidence>
<dbReference type="InterPro" id="IPR011990">
    <property type="entry name" value="TPR-like_helical_dom_sf"/>
</dbReference>
<dbReference type="InterPro" id="IPR011652">
    <property type="entry name" value="MORN_2"/>
</dbReference>
<dbReference type="RefSeq" id="WP_073371102.1">
    <property type="nucleotide sequence ID" value="NZ_FQWB01000005.1"/>
</dbReference>
<name>A0A1M5LLI0_9FLAO</name>
<dbReference type="Gene3D" id="1.25.40.10">
    <property type="entry name" value="Tetratricopeptide repeat domain"/>
    <property type="match status" value="1"/>
</dbReference>
<dbReference type="Proteomes" id="UP000184516">
    <property type="component" value="Unassembled WGS sequence"/>
</dbReference>
<evidence type="ECO:0000313" key="3">
    <source>
        <dbReference type="Proteomes" id="UP000184516"/>
    </source>
</evidence>
<dbReference type="OrthoDB" id="7342920at2"/>
<dbReference type="Gene3D" id="3.90.930.1">
    <property type="match status" value="2"/>
</dbReference>
<organism evidence="2 3">
    <name type="scientific">Flavobacterium fluvii</name>
    <dbReference type="NCBI Taxonomy" id="468056"/>
    <lineage>
        <taxon>Bacteria</taxon>
        <taxon>Pseudomonadati</taxon>
        <taxon>Bacteroidota</taxon>
        <taxon>Flavobacteriia</taxon>
        <taxon>Flavobacteriales</taxon>
        <taxon>Flavobacteriaceae</taxon>
        <taxon>Flavobacterium</taxon>
    </lineage>
</organism>
<proteinExistence type="predicted"/>
<protein>
    <submittedName>
        <fullName evidence="2">Antitoxin component YwqK of the YwqJK toxin-antitoxin module</fullName>
    </submittedName>
</protein>
<feature type="repeat" description="TPR" evidence="1">
    <location>
        <begin position="132"/>
        <end position="165"/>
    </location>
</feature>
<dbReference type="AlphaFoldDB" id="A0A1M5LLI0"/>